<evidence type="ECO:0000259" key="2">
    <source>
        <dbReference type="SMART" id="SM00596"/>
    </source>
</evidence>
<evidence type="ECO:0000256" key="1">
    <source>
        <dbReference type="SAM" id="MobiDB-lite"/>
    </source>
</evidence>
<comment type="caution">
    <text evidence="3">The sequence shown here is derived from an EMBL/GenBank/DDBJ whole genome shotgun (WGS) entry which is preliminary data.</text>
</comment>
<dbReference type="SMART" id="SM00596">
    <property type="entry name" value="PRE_C2HC"/>
    <property type="match status" value="1"/>
</dbReference>
<reference evidence="3 4" key="1">
    <citation type="journal article" date="2019" name="Sci. Rep.">
        <title>Orb-weaving spider Araneus ventricosus genome elucidates the spidroin gene catalogue.</title>
        <authorList>
            <person name="Kono N."/>
            <person name="Nakamura H."/>
            <person name="Ohtoshi R."/>
            <person name="Moran D.A.P."/>
            <person name="Shinohara A."/>
            <person name="Yoshida Y."/>
            <person name="Fujiwara M."/>
            <person name="Mori M."/>
            <person name="Tomita M."/>
            <person name="Arakawa K."/>
        </authorList>
    </citation>
    <scope>NUCLEOTIDE SEQUENCE [LARGE SCALE GENOMIC DNA]</scope>
</reference>
<accession>A0A4Y2RNC5</accession>
<dbReference type="AlphaFoldDB" id="A0A4Y2RNC5"/>
<feature type="domain" description="Pre-C2HC" evidence="2">
    <location>
        <begin position="274"/>
        <end position="342"/>
    </location>
</feature>
<evidence type="ECO:0000313" key="3">
    <source>
        <dbReference type="EMBL" id="GBN77151.1"/>
    </source>
</evidence>
<dbReference type="Proteomes" id="UP000499080">
    <property type="component" value="Unassembled WGS sequence"/>
</dbReference>
<protein>
    <recommendedName>
        <fullName evidence="2">Pre-C2HC domain-containing protein</fullName>
    </recommendedName>
</protein>
<sequence length="344" mass="39483">MSGGDSEELSRDCAIPYEVESMETQTSPAHNFSIEELKDRCSRLAQFNTTKVFLEREIKFSKEELKSIKLSPEANYLNEFISSKESEIARKEGVIANISGEINSISPCLLERCPIHCNTQAKNKRGADSQNKSACSSPIKTKSAKTNENSNFITPSKRLTTKHPQAQQSSQPQILLKNAFNGLTESSDEPKPLPINIRITENYNLLLQEINRKFPGTENKHSNGYIKTTPKNSDDYRDITKLLKEKKQDFYIMVPRDERPIKVVIKDLPIFTDTETIKTELEELRFFVNRVTQLKQIRTKKPLPMFLIELTRSPNAEKIYNLTNFLNLKIKIENFKKRPGYTQC</sequence>
<dbReference type="Pfam" id="PF07530">
    <property type="entry name" value="PRE_C2HC"/>
    <property type="match status" value="1"/>
</dbReference>
<keyword evidence="4" id="KW-1185">Reference proteome</keyword>
<proteinExistence type="predicted"/>
<evidence type="ECO:0000313" key="4">
    <source>
        <dbReference type="Proteomes" id="UP000499080"/>
    </source>
</evidence>
<dbReference type="EMBL" id="BGPR01017739">
    <property type="protein sequence ID" value="GBN77151.1"/>
    <property type="molecule type" value="Genomic_DNA"/>
</dbReference>
<feature type="compositionally biased region" description="Polar residues" evidence="1">
    <location>
        <begin position="128"/>
        <end position="173"/>
    </location>
</feature>
<organism evidence="3 4">
    <name type="scientific">Araneus ventricosus</name>
    <name type="common">Orbweaver spider</name>
    <name type="synonym">Epeira ventricosa</name>
    <dbReference type="NCBI Taxonomy" id="182803"/>
    <lineage>
        <taxon>Eukaryota</taxon>
        <taxon>Metazoa</taxon>
        <taxon>Ecdysozoa</taxon>
        <taxon>Arthropoda</taxon>
        <taxon>Chelicerata</taxon>
        <taxon>Arachnida</taxon>
        <taxon>Araneae</taxon>
        <taxon>Araneomorphae</taxon>
        <taxon>Entelegynae</taxon>
        <taxon>Araneoidea</taxon>
        <taxon>Araneidae</taxon>
        <taxon>Araneus</taxon>
    </lineage>
</organism>
<gene>
    <name evidence="3" type="ORF">AVEN_15526_1</name>
</gene>
<dbReference type="OrthoDB" id="6434386at2759"/>
<name>A0A4Y2RNC5_ARAVE</name>
<dbReference type="InterPro" id="IPR006579">
    <property type="entry name" value="Pre_C2HC_dom"/>
</dbReference>
<feature type="region of interest" description="Disordered" evidence="1">
    <location>
        <begin position="121"/>
        <end position="173"/>
    </location>
</feature>